<feature type="transmembrane region" description="Helical" evidence="8">
    <location>
        <begin position="36"/>
        <end position="62"/>
    </location>
</feature>
<dbReference type="InterPro" id="IPR027470">
    <property type="entry name" value="Cation_efflux_CTD"/>
</dbReference>
<feature type="domain" description="Cation efflux protein cytoplasmic" evidence="10">
    <location>
        <begin position="214"/>
        <end position="289"/>
    </location>
</feature>
<keyword evidence="3" id="KW-0813">Transport</keyword>
<dbReference type="GO" id="GO:0005886">
    <property type="term" value="C:plasma membrane"/>
    <property type="evidence" value="ECO:0007669"/>
    <property type="project" value="TreeGrafter"/>
</dbReference>
<dbReference type="Pfam" id="PF01545">
    <property type="entry name" value="Cation_efflux"/>
    <property type="match status" value="1"/>
</dbReference>
<dbReference type="RefSeq" id="WP_093360480.1">
    <property type="nucleotide sequence ID" value="NZ_FOLG01000004.1"/>
</dbReference>
<evidence type="ECO:0000256" key="1">
    <source>
        <dbReference type="ARBA" id="ARBA00004141"/>
    </source>
</evidence>
<evidence type="ECO:0000313" key="12">
    <source>
        <dbReference type="Proteomes" id="UP000198728"/>
    </source>
</evidence>
<evidence type="ECO:0000256" key="8">
    <source>
        <dbReference type="SAM" id="Phobius"/>
    </source>
</evidence>
<evidence type="ECO:0000256" key="4">
    <source>
        <dbReference type="ARBA" id="ARBA00022475"/>
    </source>
</evidence>
<reference evidence="11 12" key="1">
    <citation type="submission" date="2016-10" db="EMBL/GenBank/DDBJ databases">
        <authorList>
            <person name="de Groot N.N."/>
        </authorList>
    </citation>
    <scope>NUCLEOTIDE SEQUENCE [LARGE SCALE GENOMIC DNA]</scope>
    <source>
        <strain evidence="11 12">DSM 19548</strain>
    </source>
</reference>
<dbReference type="InterPro" id="IPR058533">
    <property type="entry name" value="Cation_efflux_TM"/>
</dbReference>
<dbReference type="OrthoDB" id="9806522at2"/>
<feature type="transmembrane region" description="Helical" evidence="8">
    <location>
        <begin position="119"/>
        <end position="139"/>
    </location>
</feature>
<evidence type="ECO:0000259" key="9">
    <source>
        <dbReference type="Pfam" id="PF01545"/>
    </source>
</evidence>
<evidence type="ECO:0000256" key="3">
    <source>
        <dbReference type="ARBA" id="ARBA00022448"/>
    </source>
</evidence>
<dbReference type="InterPro" id="IPR036837">
    <property type="entry name" value="Cation_efflux_CTD_sf"/>
</dbReference>
<dbReference type="Gene3D" id="3.30.70.1350">
    <property type="entry name" value="Cation efflux protein, cytoplasmic domain"/>
    <property type="match status" value="1"/>
</dbReference>
<proteinExistence type="inferred from homology"/>
<feature type="transmembrane region" description="Helical" evidence="8">
    <location>
        <begin position="12"/>
        <end position="30"/>
    </location>
</feature>
<keyword evidence="4" id="KW-1003">Cell membrane</keyword>
<keyword evidence="12" id="KW-1185">Reference proteome</keyword>
<dbReference type="SUPFAM" id="SSF160240">
    <property type="entry name" value="Cation efflux protein cytoplasmic domain-like"/>
    <property type="match status" value="1"/>
</dbReference>
<evidence type="ECO:0000256" key="5">
    <source>
        <dbReference type="ARBA" id="ARBA00022692"/>
    </source>
</evidence>
<dbReference type="Proteomes" id="UP000198728">
    <property type="component" value="Unassembled WGS sequence"/>
</dbReference>
<keyword evidence="6 8" id="KW-1133">Transmembrane helix</keyword>
<gene>
    <name evidence="11" type="ORF">SAMN04488094_104161</name>
</gene>
<name>A0A1I1IU47_9RHOB</name>
<organism evidence="11 12">
    <name type="scientific">Tropicimonas isoalkanivorans</name>
    <dbReference type="NCBI Taxonomy" id="441112"/>
    <lineage>
        <taxon>Bacteria</taxon>
        <taxon>Pseudomonadati</taxon>
        <taxon>Pseudomonadota</taxon>
        <taxon>Alphaproteobacteria</taxon>
        <taxon>Rhodobacterales</taxon>
        <taxon>Roseobacteraceae</taxon>
        <taxon>Tropicimonas</taxon>
    </lineage>
</organism>
<dbReference type="GO" id="GO:0006882">
    <property type="term" value="P:intracellular zinc ion homeostasis"/>
    <property type="evidence" value="ECO:0007669"/>
    <property type="project" value="TreeGrafter"/>
</dbReference>
<evidence type="ECO:0000256" key="2">
    <source>
        <dbReference type="ARBA" id="ARBA00008114"/>
    </source>
</evidence>
<evidence type="ECO:0000313" key="11">
    <source>
        <dbReference type="EMBL" id="SFC37828.1"/>
    </source>
</evidence>
<dbReference type="InterPro" id="IPR027469">
    <property type="entry name" value="Cation_efflux_TMD_sf"/>
</dbReference>
<accession>A0A1I1IU47</accession>
<dbReference type="GO" id="GO:0015341">
    <property type="term" value="F:zinc efflux antiporter activity"/>
    <property type="evidence" value="ECO:0007669"/>
    <property type="project" value="TreeGrafter"/>
</dbReference>
<feature type="transmembrane region" description="Helical" evidence="8">
    <location>
        <begin position="83"/>
        <end position="107"/>
    </location>
</feature>
<evidence type="ECO:0000256" key="7">
    <source>
        <dbReference type="ARBA" id="ARBA00023136"/>
    </source>
</evidence>
<feature type="transmembrane region" description="Helical" evidence="8">
    <location>
        <begin position="160"/>
        <end position="178"/>
    </location>
</feature>
<sequence length="305" mass="31780">MTAQNTRLNVSAAAASLSVALTLVGLKLWALGATGALTIAASLADSAIDLMMSLAGLAAILYAARPPDEDHGFGHSSAEDLAALGQALFLIVAAGVIGAAGIGRLMSHTPPPLDAEREGITVMVISILLTVALLVWQRYVTRRTGSRVVSADSLHYLSDLIPNVGAILSLWASAHFGLTSIDSAVAVATAGLLVVGAFGIGRGAWDALMDREADPEIVSNIAALAETWPGLNGFHDLRTRSSGHRLFVNIHVEIDGRLPLTEAHDIGAGLRHAILRAYPQADVIIHHDPVRDPGALRPQAQAPAP</sequence>
<dbReference type="SUPFAM" id="SSF161111">
    <property type="entry name" value="Cation efflux protein transmembrane domain-like"/>
    <property type="match status" value="1"/>
</dbReference>
<keyword evidence="7 8" id="KW-0472">Membrane</keyword>
<dbReference type="InterPro" id="IPR050291">
    <property type="entry name" value="CDF_Transporter"/>
</dbReference>
<dbReference type="GO" id="GO:0015093">
    <property type="term" value="F:ferrous iron transmembrane transporter activity"/>
    <property type="evidence" value="ECO:0007669"/>
    <property type="project" value="TreeGrafter"/>
</dbReference>
<dbReference type="Gene3D" id="1.20.1510.10">
    <property type="entry name" value="Cation efflux protein transmembrane domain"/>
    <property type="match status" value="1"/>
</dbReference>
<dbReference type="PANTHER" id="PTHR43840">
    <property type="entry name" value="MITOCHONDRIAL METAL TRANSPORTER 1-RELATED"/>
    <property type="match status" value="1"/>
</dbReference>
<dbReference type="InterPro" id="IPR002524">
    <property type="entry name" value="Cation_efflux"/>
</dbReference>
<evidence type="ECO:0000256" key="6">
    <source>
        <dbReference type="ARBA" id="ARBA00022989"/>
    </source>
</evidence>
<protein>
    <submittedName>
        <fullName evidence="11">Ferrous-iron efflux pump FieF</fullName>
    </submittedName>
</protein>
<dbReference type="NCBIfam" id="TIGR01297">
    <property type="entry name" value="CDF"/>
    <property type="match status" value="1"/>
</dbReference>
<dbReference type="Pfam" id="PF16916">
    <property type="entry name" value="ZT_dimer"/>
    <property type="match status" value="1"/>
</dbReference>
<feature type="transmembrane region" description="Helical" evidence="8">
    <location>
        <begin position="184"/>
        <end position="201"/>
    </location>
</feature>
<dbReference type="AlphaFoldDB" id="A0A1I1IU47"/>
<dbReference type="GO" id="GO:0015086">
    <property type="term" value="F:cadmium ion transmembrane transporter activity"/>
    <property type="evidence" value="ECO:0007669"/>
    <property type="project" value="TreeGrafter"/>
</dbReference>
<comment type="subcellular location">
    <subcellularLocation>
        <location evidence="1">Membrane</location>
        <topology evidence="1">Multi-pass membrane protein</topology>
    </subcellularLocation>
</comment>
<feature type="domain" description="Cation efflux protein transmembrane" evidence="9">
    <location>
        <begin position="15"/>
        <end position="209"/>
    </location>
</feature>
<keyword evidence="5 8" id="KW-0812">Transmembrane</keyword>
<dbReference type="EMBL" id="FOLG01000004">
    <property type="protein sequence ID" value="SFC37828.1"/>
    <property type="molecule type" value="Genomic_DNA"/>
</dbReference>
<comment type="similarity">
    <text evidence="2">Belongs to the cation diffusion facilitator (CDF) transporter (TC 2.A.4) family.</text>
</comment>
<dbReference type="STRING" id="441112.SAMN04488094_104161"/>
<dbReference type="PANTHER" id="PTHR43840:SF41">
    <property type="entry name" value="CATION-EFFLUX PUMP FIEF"/>
    <property type="match status" value="1"/>
</dbReference>
<evidence type="ECO:0000259" key="10">
    <source>
        <dbReference type="Pfam" id="PF16916"/>
    </source>
</evidence>